<reference evidence="2" key="1">
    <citation type="submission" date="2023-03" db="EMBL/GenBank/DDBJ databases">
        <title>Cellulosimicrobium cellulans NBRC 103059.</title>
        <authorList>
            <person name="Ichikawa N."/>
            <person name="Sato H."/>
            <person name="Tonouchi N."/>
        </authorList>
    </citation>
    <scope>NUCLEOTIDE SEQUENCE</scope>
    <source>
        <strain evidence="2">NBRC 103059</strain>
    </source>
</reference>
<evidence type="ECO:0000259" key="1">
    <source>
        <dbReference type="PROSITE" id="PS50801"/>
    </source>
</evidence>
<evidence type="ECO:0000313" key="2">
    <source>
        <dbReference type="EMBL" id="GLY59092.1"/>
    </source>
</evidence>
<organism evidence="2 3">
    <name type="scientific">Cellulosimicrobium cellulans</name>
    <name type="common">Arthrobacter luteus</name>
    <dbReference type="NCBI Taxonomy" id="1710"/>
    <lineage>
        <taxon>Bacteria</taxon>
        <taxon>Bacillati</taxon>
        <taxon>Actinomycetota</taxon>
        <taxon>Actinomycetes</taxon>
        <taxon>Micrococcales</taxon>
        <taxon>Promicromonosporaceae</taxon>
        <taxon>Cellulosimicrobium</taxon>
    </lineage>
</organism>
<name>A0AAV5PCG5_CELCE</name>
<evidence type="ECO:0000313" key="3">
    <source>
        <dbReference type="Proteomes" id="UP001165168"/>
    </source>
</evidence>
<dbReference type="InterPro" id="IPR036513">
    <property type="entry name" value="STAS_dom_sf"/>
</dbReference>
<dbReference type="PANTHER" id="PTHR33495:SF2">
    <property type="entry name" value="ANTI-SIGMA FACTOR ANTAGONIST TM_1081-RELATED"/>
    <property type="match status" value="1"/>
</dbReference>
<dbReference type="EMBL" id="BSTG01000005">
    <property type="protein sequence ID" value="GLY59092.1"/>
    <property type="molecule type" value="Genomic_DNA"/>
</dbReference>
<dbReference type="InterPro" id="IPR058548">
    <property type="entry name" value="MlaB-like_STAS"/>
</dbReference>
<dbReference type="Pfam" id="PF13466">
    <property type="entry name" value="STAS_2"/>
    <property type="match status" value="1"/>
</dbReference>
<protein>
    <recommendedName>
        <fullName evidence="1">STAS domain-containing protein</fullName>
    </recommendedName>
</protein>
<dbReference type="PANTHER" id="PTHR33495">
    <property type="entry name" value="ANTI-SIGMA FACTOR ANTAGONIST TM_1081-RELATED-RELATED"/>
    <property type="match status" value="1"/>
</dbReference>
<accession>A0AAV5PCG5</accession>
<dbReference type="Gene3D" id="3.30.750.24">
    <property type="entry name" value="STAS domain"/>
    <property type="match status" value="1"/>
</dbReference>
<comment type="caution">
    <text evidence="2">The sequence shown here is derived from an EMBL/GenBank/DDBJ whole genome shotgun (WGS) entry which is preliminary data.</text>
</comment>
<dbReference type="AlphaFoldDB" id="A0AAV5PCG5"/>
<dbReference type="PROSITE" id="PS50801">
    <property type="entry name" value="STAS"/>
    <property type="match status" value="1"/>
</dbReference>
<dbReference type="InterPro" id="IPR002645">
    <property type="entry name" value="STAS_dom"/>
</dbReference>
<dbReference type="Proteomes" id="UP001165168">
    <property type="component" value="Unassembled WGS sequence"/>
</dbReference>
<gene>
    <name evidence="2" type="ORF">Ccel01_36940</name>
</gene>
<sequence length="120" mass="12893">MVQELERSDTGAGTGGIRLLEERDASVVDMWGEIDVALRSEASAALANALERDVPVVIDTSKVTFMDSTGIAFLVQFYTIGSEEGLSVTLRNPPTVVTDVLEMLGVIEIFGTEHHEVSPA</sequence>
<proteinExistence type="predicted"/>
<dbReference type="CDD" id="cd07043">
    <property type="entry name" value="STAS_anti-anti-sigma_factors"/>
    <property type="match status" value="1"/>
</dbReference>
<dbReference type="GO" id="GO:0043856">
    <property type="term" value="F:anti-sigma factor antagonist activity"/>
    <property type="evidence" value="ECO:0007669"/>
    <property type="project" value="TreeGrafter"/>
</dbReference>
<dbReference type="SUPFAM" id="SSF52091">
    <property type="entry name" value="SpoIIaa-like"/>
    <property type="match status" value="1"/>
</dbReference>
<feature type="domain" description="STAS" evidence="1">
    <location>
        <begin position="15"/>
        <end position="120"/>
    </location>
</feature>